<dbReference type="Proteomes" id="UP001642484">
    <property type="component" value="Unassembled WGS sequence"/>
</dbReference>
<evidence type="ECO:0000259" key="5">
    <source>
        <dbReference type="PROSITE" id="PS50222"/>
    </source>
</evidence>
<comment type="similarity">
    <text evidence="1">Belongs to the DeSI family.</text>
</comment>
<dbReference type="Pfam" id="PF13499">
    <property type="entry name" value="EF-hand_7"/>
    <property type="match status" value="1"/>
</dbReference>
<keyword evidence="8" id="KW-1185">Reference proteome</keyword>
<dbReference type="InterPro" id="IPR042266">
    <property type="entry name" value="PPPDE_sf"/>
</dbReference>
<dbReference type="InterPro" id="IPR018247">
    <property type="entry name" value="EF_Hand_1_Ca_BS"/>
</dbReference>
<evidence type="ECO:0008006" key="9">
    <source>
        <dbReference type="Google" id="ProtNLM"/>
    </source>
</evidence>
<reference evidence="7 8" key="1">
    <citation type="submission" date="2024-02" db="EMBL/GenBank/DDBJ databases">
        <authorList>
            <person name="Chen Y."/>
            <person name="Shah S."/>
            <person name="Dougan E. K."/>
            <person name="Thang M."/>
            <person name="Chan C."/>
        </authorList>
    </citation>
    <scope>NUCLEOTIDE SEQUENCE [LARGE SCALE GENOMIC DNA]</scope>
</reference>
<evidence type="ECO:0000259" key="6">
    <source>
        <dbReference type="PROSITE" id="PS51858"/>
    </source>
</evidence>
<organism evidence="7 8">
    <name type="scientific">Durusdinium trenchii</name>
    <dbReference type="NCBI Taxonomy" id="1381693"/>
    <lineage>
        <taxon>Eukaryota</taxon>
        <taxon>Sar</taxon>
        <taxon>Alveolata</taxon>
        <taxon>Dinophyceae</taxon>
        <taxon>Suessiales</taxon>
        <taxon>Symbiodiniaceae</taxon>
        <taxon>Durusdinium</taxon>
    </lineage>
</organism>
<gene>
    <name evidence="7" type="ORF">CCMP2556_LOCUS34315</name>
</gene>
<evidence type="ECO:0000256" key="3">
    <source>
        <dbReference type="ARBA" id="ARBA00022801"/>
    </source>
</evidence>
<dbReference type="EMBL" id="CAXAMN010022472">
    <property type="protein sequence ID" value="CAK9069765.1"/>
    <property type="molecule type" value="Genomic_DNA"/>
</dbReference>
<feature type="domain" description="EF-hand" evidence="5">
    <location>
        <begin position="39"/>
        <end position="74"/>
    </location>
</feature>
<accession>A0ABP0P158</accession>
<evidence type="ECO:0000313" key="8">
    <source>
        <dbReference type="Proteomes" id="UP001642484"/>
    </source>
</evidence>
<feature type="domain" description="PPPDE" evidence="6">
    <location>
        <begin position="181"/>
        <end position="314"/>
    </location>
</feature>
<dbReference type="CDD" id="cd00051">
    <property type="entry name" value="EFh"/>
    <property type="match status" value="1"/>
</dbReference>
<protein>
    <recommendedName>
        <fullName evidence="9">Calmodulin</fullName>
    </recommendedName>
</protein>
<evidence type="ECO:0000256" key="1">
    <source>
        <dbReference type="ARBA" id="ARBA00008140"/>
    </source>
</evidence>
<dbReference type="PROSITE" id="PS50222">
    <property type="entry name" value="EF_HAND_2"/>
    <property type="match status" value="2"/>
</dbReference>
<evidence type="ECO:0000313" key="7">
    <source>
        <dbReference type="EMBL" id="CAK9069765.1"/>
    </source>
</evidence>
<evidence type="ECO:0000256" key="2">
    <source>
        <dbReference type="ARBA" id="ARBA00022670"/>
    </source>
</evidence>
<dbReference type="PROSITE" id="PS00018">
    <property type="entry name" value="EF_HAND_1"/>
    <property type="match status" value="2"/>
</dbReference>
<keyword evidence="3" id="KW-0378">Hydrolase</keyword>
<dbReference type="PROSITE" id="PS51858">
    <property type="entry name" value="PPPDE"/>
    <property type="match status" value="1"/>
</dbReference>
<evidence type="ECO:0000256" key="4">
    <source>
        <dbReference type="ARBA" id="ARBA00022837"/>
    </source>
</evidence>
<dbReference type="InterPro" id="IPR011992">
    <property type="entry name" value="EF-hand-dom_pair"/>
</dbReference>
<keyword evidence="2" id="KW-0645">Protease</keyword>
<dbReference type="SUPFAM" id="SSF47473">
    <property type="entry name" value="EF-hand"/>
    <property type="match status" value="1"/>
</dbReference>
<feature type="domain" description="EF-hand" evidence="5">
    <location>
        <begin position="114"/>
        <end position="149"/>
    </location>
</feature>
<dbReference type="PANTHER" id="PTHR12378">
    <property type="entry name" value="DESUMOYLATING ISOPEPTIDASE"/>
    <property type="match status" value="1"/>
</dbReference>
<dbReference type="SMART" id="SM00054">
    <property type="entry name" value="EFh"/>
    <property type="match status" value="3"/>
</dbReference>
<sequence length="463" mass="52663">MMAKQEAAAGVSFTTDLSNIGSGKHSRLFNTGAGGVLQEERRLIDKVFSIVDKDNSGQVDIEELKGMFKLFNVEASFLESAISRIMSNVDKDLDYMISPQEFYQLLSQKFEKDDPKEEIMAVFRRMDKNGDGHLDVDELHEAMAAMTCFDLELVSILIHFTGPAFQIPTDRLPTEGVEGHHAVQLAATPLFKALGFTAYHTSIIVGERELFFDGAGIVEADAFWSHDWCQSAIRTTRPNRHKQIEVVDLGKSELDAAHAVSILDPWFEEGTYDVLRKNCNSFTDAASWLLTKQRLNPKFNRMERWVLALEPMSLELIKRLISLLHQNEEPQQAPGYEPNPRAQDFNVEHVVSRLGHAQRHYYCCNRNSPRRKRLCHSGEEMSPCSWERKDTAIEKAWEPSVEDYPCRAWNPFDNRKENLTAGDDEPRVPTVIIERLHFPGPLPARANGRVQAFVEEDVVWSSN</sequence>
<name>A0ABP0P158_9DINO</name>
<dbReference type="Gene3D" id="3.90.1720.30">
    <property type="entry name" value="PPPDE domains"/>
    <property type="match status" value="1"/>
</dbReference>
<keyword evidence="4" id="KW-0106">Calcium</keyword>
<dbReference type="Pfam" id="PF05903">
    <property type="entry name" value="Peptidase_C97"/>
    <property type="match status" value="1"/>
</dbReference>
<dbReference type="Pfam" id="PF00036">
    <property type="entry name" value="EF-hand_1"/>
    <property type="match status" value="1"/>
</dbReference>
<proteinExistence type="inferred from homology"/>
<dbReference type="SMART" id="SM01179">
    <property type="entry name" value="DUF862"/>
    <property type="match status" value="1"/>
</dbReference>
<comment type="caution">
    <text evidence="7">The sequence shown here is derived from an EMBL/GenBank/DDBJ whole genome shotgun (WGS) entry which is preliminary data.</text>
</comment>
<dbReference type="Gene3D" id="1.10.238.10">
    <property type="entry name" value="EF-hand"/>
    <property type="match status" value="2"/>
</dbReference>
<dbReference type="InterPro" id="IPR008580">
    <property type="entry name" value="PPPDE_dom"/>
</dbReference>
<dbReference type="InterPro" id="IPR002048">
    <property type="entry name" value="EF_hand_dom"/>
</dbReference>